<name>A0AAV4Q6W2_CAEEX</name>
<keyword evidence="2" id="KW-1185">Reference proteome</keyword>
<organism evidence="1 2">
    <name type="scientific">Caerostris extrusa</name>
    <name type="common">Bark spider</name>
    <name type="synonym">Caerostris bankana</name>
    <dbReference type="NCBI Taxonomy" id="172846"/>
    <lineage>
        <taxon>Eukaryota</taxon>
        <taxon>Metazoa</taxon>
        <taxon>Ecdysozoa</taxon>
        <taxon>Arthropoda</taxon>
        <taxon>Chelicerata</taxon>
        <taxon>Arachnida</taxon>
        <taxon>Araneae</taxon>
        <taxon>Araneomorphae</taxon>
        <taxon>Entelegynae</taxon>
        <taxon>Araneoidea</taxon>
        <taxon>Araneidae</taxon>
        <taxon>Caerostris</taxon>
    </lineage>
</organism>
<reference evidence="1 2" key="1">
    <citation type="submission" date="2021-06" db="EMBL/GenBank/DDBJ databases">
        <title>Caerostris extrusa draft genome.</title>
        <authorList>
            <person name="Kono N."/>
            <person name="Arakawa K."/>
        </authorList>
    </citation>
    <scope>NUCLEOTIDE SEQUENCE [LARGE SCALE GENOMIC DNA]</scope>
</reference>
<comment type="caution">
    <text evidence="1">The sequence shown here is derived from an EMBL/GenBank/DDBJ whole genome shotgun (WGS) entry which is preliminary data.</text>
</comment>
<protein>
    <submittedName>
        <fullName evidence="1">Uncharacterized protein</fullName>
    </submittedName>
</protein>
<accession>A0AAV4Q6W2</accession>
<evidence type="ECO:0000313" key="1">
    <source>
        <dbReference type="EMBL" id="GIY05047.1"/>
    </source>
</evidence>
<dbReference type="EMBL" id="BPLR01005793">
    <property type="protein sequence ID" value="GIY05047.1"/>
    <property type="molecule type" value="Genomic_DNA"/>
</dbReference>
<dbReference type="Proteomes" id="UP001054945">
    <property type="component" value="Unassembled WGS sequence"/>
</dbReference>
<proteinExistence type="predicted"/>
<evidence type="ECO:0000313" key="2">
    <source>
        <dbReference type="Proteomes" id="UP001054945"/>
    </source>
</evidence>
<gene>
    <name evidence="1" type="ORF">CEXT_83471</name>
</gene>
<dbReference type="AlphaFoldDB" id="A0AAV4Q6W2"/>
<sequence>MVNQKYALEGLKYEKLNALSSFGTTQNASHGDELLGTPDGVSLGLNHGNAGRMFTHPPWWPSGKNYYHCLTKTKLRCNGSYAIVM</sequence>